<evidence type="ECO:0000313" key="2">
    <source>
        <dbReference type="EMBL" id="KAJ0984462.1"/>
    </source>
</evidence>
<evidence type="ECO:0000256" key="1">
    <source>
        <dbReference type="SAM" id="MobiDB-lite"/>
    </source>
</evidence>
<comment type="caution">
    <text evidence="2">The sequence shown here is derived from an EMBL/GenBank/DDBJ whole genome shotgun (WGS) entry which is preliminary data.</text>
</comment>
<name>A0A9D5D519_9LILI</name>
<evidence type="ECO:0000313" key="3">
    <source>
        <dbReference type="Proteomes" id="UP001085076"/>
    </source>
</evidence>
<sequence>MGLNSNSSESSSKHSKSTRPVHHCLNNSSADAEAAGVLQHAERGVHGDFIGEDTPRLHVLQPRDCQLRQPRLVVDVDERGVRVVGGEEAVARHVDPAEAELVPAPGSAEGAEHDVVVDRIGGVVRVGLEVVEEAEGAAPVSLGTEEEGLLLGAEVGGEGIDGFMDGGVGMGAGSEG</sequence>
<keyword evidence="3" id="KW-1185">Reference proteome</keyword>
<dbReference type="EMBL" id="JAGGNH010000001">
    <property type="protein sequence ID" value="KAJ0984462.1"/>
    <property type="molecule type" value="Genomic_DNA"/>
</dbReference>
<proteinExistence type="predicted"/>
<feature type="region of interest" description="Disordered" evidence="1">
    <location>
        <begin position="1"/>
        <end position="30"/>
    </location>
</feature>
<dbReference type="Proteomes" id="UP001085076">
    <property type="component" value="Miscellaneous, Linkage group lg01"/>
</dbReference>
<reference evidence="2" key="2">
    <citation type="journal article" date="2022" name="Hortic Res">
        <title>The genome of Dioscorea zingiberensis sheds light on the biosynthesis, origin and evolution of the medicinally important diosgenin saponins.</title>
        <authorList>
            <person name="Li Y."/>
            <person name="Tan C."/>
            <person name="Li Z."/>
            <person name="Guo J."/>
            <person name="Li S."/>
            <person name="Chen X."/>
            <person name="Wang C."/>
            <person name="Dai X."/>
            <person name="Yang H."/>
            <person name="Song W."/>
            <person name="Hou L."/>
            <person name="Xu J."/>
            <person name="Tong Z."/>
            <person name="Xu A."/>
            <person name="Yuan X."/>
            <person name="Wang W."/>
            <person name="Yang Q."/>
            <person name="Chen L."/>
            <person name="Sun Z."/>
            <person name="Wang K."/>
            <person name="Pan B."/>
            <person name="Chen J."/>
            <person name="Bao Y."/>
            <person name="Liu F."/>
            <person name="Qi X."/>
            <person name="Gang D.R."/>
            <person name="Wen J."/>
            <person name="Li J."/>
        </authorList>
    </citation>
    <scope>NUCLEOTIDE SEQUENCE</scope>
    <source>
        <strain evidence="2">Dzin_1.0</strain>
    </source>
</reference>
<dbReference type="AlphaFoldDB" id="A0A9D5D519"/>
<feature type="compositionally biased region" description="Basic residues" evidence="1">
    <location>
        <begin position="13"/>
        <end position="22"/>
    </location>
</feature>
<reference evidence="2" key="1">
    <citation type="submission" date="2021-03" db="EMBL/GenBank/DDBJ databases">
        <authorList>
            <person name="Li Z."/>
            <person name="Yang C."/>
        </authorList>
    </citation>
    <scope>NUCLEOTIDE SEQUENCE</scope>
    <source>
        <strain evidence="2">Dzin_1.0</strain>
        <tissue evidence="2">Leaf</tissue>
    </source>
</reference>
<feature type="compositionally biased region" description="Low complexity" evidence="1">
    <location>
        <begin position="1"/>
        <end position="10"/>
    </location>
</feature>
<protein>
    <submittedName>
        <fullName evidence="2">Uncharacterized protein</fullName>
    </submittedName>
</protein>
<accession>A0A9D5D519</accession>
<organism evidence="2 3">
    <name type="scientific">Dioscorea zingiberensis</name>
    <dbReference type="NCBI Taxonomy" id="325984"/>
    <lineage>
        <taxon>Eukaryota</taxon>
        <taxon>Viridiplantae</taxon>
        <taxon>Streptophyta</taxon>
        <taxon>Embryophyta</taxon>
        <taxon>Tracheophyta</taxon>
        <taxon>Spermatophyta</taxon>
        <taxon>Magnoliopsida</taxon>
        <taxon>Liliopsida</taxon>
        <taxon>Dioscoreales</taxon>
        <taxon>Dioscoreaceae</taxon>
        <taxon>Dioscorea</taxon>
    </lineage>
</organism>
<gene>
    <name evidence="2" type="ORF">J5N97_002818</name>
</gene>